<dbReference type="PANTHER" id="PTHR22946">
    <property type="entry name" value="DIENELACTONE HYDROLASE DOMAIN-CONTAINING PROTEIN-RELATED"/>
    <property type="match status" value="1"/>
</dbReference>
<dbReference type="InterPro" id="IPR001375">
    <property type="entry name" value="Peptidase_S9_cat"/>
</dbReference>
<proteinExistence type="inferred from homology"/>
<sequence>MPSSAVPGWRTEEVHLDSYGARLGATVLRPDRPDAHEPVVVLPFYEVATLLGEPCARTAGRPHRAAQAYGLQLAAQGVSVLAVPWWFEQEAAADESTAGNRELGARYGPAAERHGRRWPMTGLGRSLGDLLLALDFLGEQSWVDPARIGVFGHSLGGKLALHLAALDTRVVTGVAHEAGLGFAHSNWSDPWYLGEHVPDGRDQDEVLALVAPRRFLIAGGGDGDGPHNRDLVERARRAWDDPHGLQLLHHDGGHPPPPHVRLACMSWLAAGLDGAIR</sequence>
<organism evidence="3 4">
    <name type="scientific">Georgenia halophila</name>
    <dbReference type="NCBI Taxonomy" id="620889"/>
    <lineage>
        <taxon>Bacteria</taxon>
        <taxon>Bacillati</taxon>
        <taxon>Actinomycetota</taxon>
        <taxon>Actinomycetes</taxon>
        <taxon>Micrococcales</taxon>
        <taxon>Bogoriellaceae</taxon>
        <taxon>Georgenia</taxon>
    </lineage>
</organism>
<dbReference type="InterPro" id="IPR050261">
    <property type="entry name" value="FrsA_esterase"/>
</dbReference>
<name>A0ABP8LKX7_9MICO</name>
<dbReference type="Pfam" id="PF00326">
    <property type="entry name" value="Peptidase_S9"/>
    <property type="match status" value="1"/>
</dbReference>
<evidence type="ECO:0000256" key="1">
    <source>
        <dbReference type="ARBA" id="ARBA00008645"/>
    </source>
</evidence>
<comment type="similarity">
    <text evidence="1">Belongs to the AB hydrolase superfamily.</text>
</comment>
<dbReference type="InterPro" id="IPR029058">
    <property type="entry name" value="AB_hydrolase_fold"/>
</dbReference>
<evidence type="ECO:0000313" key="3">
    <source>
        <dbReference type="EMBL" id="GAA4430708.1"/>
    </source>
</evidence>
<comment type="caution">
    <text evidence="3">The sequence shown here is derived from an EMBL/GenBank/DDBJ whole genome shotgun (WGS) entry which is preliminary data.</text>
</comment>
<protein>
    <recommendedName>
        <fullName evidence="2">Peptidase S9 prolyl oligopeptidase catalytic domain-containing protein</fullName>
    </recommendedName>
</protein>
<dbReference type="Gene3D" id="3.40.50.1820">
    <property type="entry name" value="alpha/beta hydrolase"/>
    <property type="match status" value="1"/>
</dbReference>
<keyword evidence="4" id="KW-1185">Reference proteome</keyword>
<reference evidence="4" key="1">
    <citation type="journal article" date="2019" name="Int. J. Syst. Evol. Microbiol.">
        <title>The Global Catalogue of Microorganisms (GCM) 10K type strain sequencing project: providing services to taxonomists for standard genome sequencing and annotation.</title>
        <authorList>
            <consortium name="The Broad Institute Genomics Platform"/>
            <consortium name="The Broad Institute Genome Sequencing Center for Infectious Disease"/>
            <person name="Wu L."/>
            <person name="Ma J."/>
        </authorList>
    </citation>
    <scope>NUCLEOTIDE SEQUENCE [LARGE SCALE GENOMIC DNA]</scope>
    <source>
        <strain evidence="4">JCM 17810</strain>
    </source>
</reference>
<dbReference type="EMBL" id="BAABGN010000013">
    <property type="protein sequence ID" value="GAA4430708.1"/>
    <property type="molecule type" value="Genomic_DNA"/>
</dbReference>
<evidence type="ECO:0000313" key="4">
    <source>
        <dbReference type="Proteomes" id="UP001500622"/>
    </source>
</evidence>
<gene>
    <name evidence="3" type="ORF">GCM10023169_34440</name>
</gene>
<dbReference type="Proteomes" id="UP001500622">
    <property type="component" value="Unassembled WGS sequence"/>
</dbReference>
<accession>A0ABP8LKX7</accession>
<feature type="domain" description="Peptidase S9 prolyl oligopeptidase catalytic" evidence="2">
    <location>
        <begin position="126"/>
        <end position="176"/>
    </location>
</feature>
<evidence type="ECO:0000259" key="2">
    <source>
        <dbReference type="Pfam" id="PF00326"/>
    </source>
</evidence>
<dbReference type="SUPFAM" id="SSF53474">
    <property type="entry name" value="alpha/beta-Hydrolases"/>
    <property type="match status" value="1"/>
</dbReference>